<organism evidence="3 4">
    <name type="scientific">Cynoglossus semilaevis</name>
    <name type="common">Tongue sole</name>
    <dbReference type="NCBI Taxonomy" id="244447"/>
    <lineage>
        <taxon>Eukaryota</taxon>
        <taxon>Metazoa</taxon>
        <taxon>Chordata</taxon>
        <taxon>Craniata</taxon>
        <taxon>Vertebrata</taxon>
        <taxon>Euteleostomi</taxon>
        <taxon>Actinopterygii</taxon>
        <taxon>Neopterygii</taxon>
        <taxon>Teleostei</taxon>
        <taxon>Neoteleostei</taxon>
        <taxon>Acanthomorphata</taxon>
        <taxon>Carangaria</taxon>
        <taxon>Pleuronectiformes</taxon>
        <taxon>Pleuronectoidei</taxon>
        <taxon>Cynoglossidae</taxon>
        <taxon>Cynoglossinae</taxon>
        <taxon>Cynoglossus</taxon>
    </lineage>
</organism>
<dbReference type="PANTHER" id="PTHR14343:SF3">
    <property type="entry name" value="SIMILAR TO PREDICTED GENE ICRFP703B1614Q5.5"/>
    <property type="match status" value="1"/>
</dbReference>
<dbReference type="Proteomes" id="UP000265120">
    <property type="component" value="Chromosome 6"/>
</dbReference>
<keyword evidence="4" id="KW-1185">Reference proteome</keyword>
<dbReference type="Pfam" id="PF15057">
    <property type="entry name" value="DUF4537"/>
    <property type="match status" value="1"/>
</dbReference>
<sequence length="600" mass="66213">METNNKEWLSDFRMTSRESAAYEAALVALFVGKESCNVTFVLDTSESMKPILGSVKRLLIQTLLAKASLRNSLFNIMTFSHKVNCWSQHMLRCAPDTVYTALSWIHSICCSPGRNLLDALTLSLTDPLCHCVQLIITALPDQPESVLRALPALSAGRPVNIFFLEDTLSELDINTRRYLQCLTQATQGSCYLIVADPNKKLGKLIPLHVAEIQPSIISSVKCFCPSSSIRIPQQPSSSTPLSRCSLENPVPPLNPHMLPGLSLGSLEFSSGSRVLARREVDGFYYLGTVIQPVQGGSGVWLVEFDHPGLGVAFSHRQVVCSLDMVNHNIRHQTYSLLPGDAVLSPWEPNLRRYGPGRVMSTTEHRVGFSGIKSLQVLMWNGYTSLVPDHLVLPISSFHYDRIVRQLQICTSVSHQNQYCSWLGARSSQAFALCDDCSAAAPCCFPSTNPWNCTVKASCRSNLGETIGSGRTEVDKQGDSKDTPVVSNNSDDASSSSSSLIEDKIRSIFPSSVKLSSKQLQRPPWRYWKRTGPEPQHRQPGSAVPRRTPSPSTLNFPVPQLSNSLFQPLAGAKEKRTFHLKPQPPLRLRSFSANNATTVYS</sequence>
<feature type="compositionally biased region" description="Basic and acidic residues" evidence="1">
    <location>
        <begin position="471"/>
        <end position="481"/>
    </location>
</feature>
<name>A0A3P8UN85_CYNSE</name>
<proteinExistence type="predicted"/>
<dbReference type="SUPFAM" id="SSF53300">
    <property type="entry name" value="vWA-like"/>
    <property type="match status" value="1"/>
</dbReference>
<feature type="region of interest" description="Disordered" evidence="1">
    <location>
        <begin position="465"/>
        <end position="497"/>
    </location>
</feature>
<evidence type="ECO:0000256" key="1">
    <source>
        <dbReference type="SAM" id="MobiDB-lite"/>
    </source>
</evidence>
<dbReference type="Gene3D" id="2.30.30.140">
    <property type="match status" value="1"/>
</dbReference>
<dbReference type="InterPro" id="IPR036465">
    <property type="entry name" value="vWFA_dom_sf"/>
</dbReference>
<evidence type="ECO:0000313" key="3">
    <source>
        <dbReference type="Ensembl" id="ENSCSEP00000001715.1"/>
    </source>
</evidence>
<feature type="region of interest" description="Disordered" evidence="1">
    <location>
        <begin position="523"/>
        <end position="559"/>
    </location>
</feature>
<evidence type="ECO:0000313" key="4">
    <source>
        <dbReference type="Proteomes" id="UP000265120"/>
    </source>
</evidence>
<dbReference type="InParanoid" id="A0A3P8UN85"/>
<feature type="domain" description="DUF4537" evidence="2">
    <location>
        <begin position="271"/>
        <end position="404"/>
    </location>
</feature>
<reference evidence="3 4" key="1">
    <citation type="journal article" date="2014" name="Nat. Genet.">
        <title>Whole-genome sequence of a flatfish provides insights into ZW sex chromosome evolution and adaptation to a benthic lifestyle.</title>
        <authorList>
            <person name="Chen S."/>
            <person name="Zhang G."/>
            <person name="Shao C."/>
            <person name="Huang Q."/>
            <person name="Liu G."/>
            <person name="Zhang P."/>
            <person name="Song W."/>
            <person name="An N."/>
            <person name="Chalopin D."/>
            <person name="Volff J.N."/>
            <person name="Hong Y."/>
            <person name="Li Q."/>
            <person name="Sha Z."/>
            <person name="Zhou H."/>
            <person name="Xie M."/>
            <person name="Yu Q."/>
            <person name="Liu Y."/>
            <person name="Xiang H."/>
            <person name="Wang N."/>
            <person name="Wu K."/>
            <person name="Yang C."/>
            <person name="Zhou Q."/>
            <person name="Liao X."/>
            <person name="Yang L."/>
            <person name="Hu Q."/>
            <person name="Zhang J."/>
            <person name="Meng L."/>
            <person name="Jin L."/>
            <person name="Tian Y."/>
            <person name="Lian J."/>
            <person name="Yang J."/>
            <person name="Miao G."/>
            <person name="Liu S."/>
            <person name="Liang Z."/>
            <person name="Yan F."/>
            <person name="Li Y."/>
            <person name="Sun B."/>
            <person name="Zhang H."/>
            <person name="Zhang J."/>
            <person name="Zhu Y."/>
            <person name="Du M."/>
            <person name="Zhao Y."/>
            <person name="Schartl M."/>
            <person name="Tang Q."/>
            <person name="Wang J."/>
        </authorList>
    </citation>
    <scope>NUCLEOTIDE SEQUENCE</scope>
</reference>
<feature type="compositionally biased region" description="Polar residues" evidence="1">
    <location>
        <begin position="548"/>
        <end position="559"/>
    </location>
</feature>
<accession>A0A3P8UN85</accession>
<reference evidence="3" key="2">
    <citation type="submission" date="2025-08" db="UniProtKB">
        <authorList>
            <consortium name="Ensembl"/>
        </authorList>
    </citation>
    <scope>IDENTIFICATION</scope>
</reference>
<feature type="compositionally biased region" description="Low complexity" evidence="1">
    <location>
        <begin position="486"/>
        <end position="497"/>
    </location>
</feature>
<reference evidence="3" key="3">
    <citation type="submission" date="2025-09" db="UniProtKB">
        <authorList>
            <consortium name="Ensembl"/>
        </authorList>
    </citation>
    <scope>IDENTIFICATION</scope>
</reference>
<dbReference type="Ensembl" id="ENSCSET00000001747.1">
    <property type="protein sequence ID" value="ENSCSEP00000001715.1"/>
    <property type="gene ID" value="ENSCSEG00000001167.1"/>
</dbReference>
<dbReference type="PANTHER" id="PTHR14343">
    <property type="entry name" value="VWFA DOMAIN-CONTAINING PROTEIN"/>
    <property type="match status" value="1"/>
</dbReference>
<dbReference type="InterPro" id="IPR032770">
    <property type="entry name" value="DUF4537"/>
</dbReference>
<protein>
    <submittedName>
        <fullName evidence="3">Si:dkey-8l13.5</fullName>
    </submittedName>
</protein>
<dbReference type="GeneTree" id="ENSGT00390000012348"/>
<dbReference type="CDD" id="cd04508">
    <property type="entry name" value="Tudor_SF"/>
    <property type="match status" value="1"/>
</dbReference>
<dbReference type="AlphaFoldDB" id="A0A3P8UN85"/>
<evidence type="ECO:0000259" key="2">
    <source>
        <dbReference type="Pfam" id="PF15057"/>
    </source>
</evidence>